<accession>A0ACC1B8R7</accession>
<comment type="caution">
    <text evidence="1">The sequence shown here is derived from an EMBL/GenBank/DDBJ whole genome shotgun (WGS) entry which is preliminary data.</text>
</comment>
<dbReference type="Proteomes" id="UP001164250">
    <property type="component" value="Chromosome 6"/>
</dbReference>
<reference evidence="2" key="1">
    <citation type="journal article" date="2023" name="G3 (Bethesda)">
        <title>Genome assembly and association tests identify interacting loci associated with vigor, precocity, and sex in interspecific pistachio rootstocks.</title>
        <authorList>
            <person name="Palmer W."/>
            <person name="Jacygrad E."/>
            <person name="Sagayaradj S."/>
            <person name="Cavanaugh K."/>
            <person name="Han R."/>
            <person name="Bertier L."/>
            <person name="Beede B."/>
            <person name="Kafkas S."/>
            <person name="Golino D."/>
            <person name="Preece J."/>
            <person name="Michelmore R."/>
        </authorList>
    </citation>
    <scope>NUCLEOTIDE SEQUENCE [LARGE SCALE GENOMIC DNA]</scope>
</reference>
<gene>
    <name evidence="1" type="ORF">Patl1_15962</name>
</gene>
<organism evidence="1 2">
    <name type="scientific">Pistacia atlantica</name>
    <dbReference type="NCBI Taxonomy" id="434234"/>
    <lineage>
        <taxon>Eukaryota</taxon>
        <taxon>Viridiplantae</taxon>
        <taxon>Streptophyta</taxon>
        <taxon>Embryophyta</taxon>
        <taxon>Tracheophyta</taxon>
        <taxon>Spermatophyta</taxon>
        <taxon>Magnoliopsida</taxon>
        <taxon>eudicotyledons</taxon>
        <taxon>Gunneridae</taxon>
        <taxon>Pentapetalae</taxon>
        <taxon>rosids</taxon>
        <taxon>malvids</taxon>
        <taxon>Sapindales</taxon>
        <taxon>Anacardiaceae</taxon>
        <taxon>Pistacia</taxon>
    </lineage>
</organism>
<sequence length="38" mass="4236">MMDMLGTLATTIQTLVQHLDSTTSILEVEREHNQHGAL</sequence>
<proteinExistence type="predicted"/>
<dbReference type="EMBL" id="CM047902">
    <property type="protein sequence ID" value="KAJ0095236.1"/>
    <property type="molecule type" value="Genomic_DNA"/>
</dbReference>
<keyword evidence="2" id="KW-1185">Reference proteome</keyword>
<evidence type="ECO:0000313" key="2">
    <source>
        <dbReference type="Proteomes" id="UP001164250"/>
    </source>
</evidence>
<name>A0ACC1B8R7_9ROSI</name>
<protein>
    <submittedName>
        <fullName evidence="1">Uncharacterized protein</fullName>
    </submittedName>
</protein>
<evidence type="ECO:0000313" key="1">
    <source>
        <dbReference type="EMBL" id="KAJ0095236.1"/>
    </source>
</evidence>